<sequence>MDYFSLFRFRMTRSSAEILLNLLVVHGNSKLEWTTQGKEPIRPEKMLQIFLRYMGSKEGIRELSDRFNVAVSTVFQVQKRSTEAVLKLQPILIKWPSINDVDIIEQEFRNISVLDVFGGPT</sequence>
<accession>A0A8D9BD74</accession>
<dbReference type="EMBL" id="HBUF01629898">
    <property type="protein sequence ID" value="CAG6782978.1"/>
    <property type="molecule type" value="Transcribed_RNA"/>
</dbReference>
<name>A0A8D9BD74_9HEMI</name>
<dbReference type="AlphaFoldDB" id="A0A8D9BD74"/>
<organism evidence="1">
    <name type="scientific">Cacopsylla melanoneura</name>
    <dbReference type="NCBI Taxonomy" id="428564"/>
    <lineage>
        <taxon>Eukaryota</taxon>
        <taxon>Metazoa</taxon>
        <taxon>Ecdysozoa</taxon>
        <taxon>Arthropoda</taxon>
        <taxon>Hexapoda</taxon>
        <taxon>Insecta</taxon>
        <taxon>Pterygota</taxon>
        <taxon>Neoptera</taxon>
        <taxon>Paraneoptera</taxon>
        <taxon>Hemiptera</taxon>
        <taxon>Sternorrhyncha</taxon>
        <taxon>Psylloidea</taxon>
        <taxon>Psyllidae</taxon>
        <taxon>Psyllinae</taxon>
        <taxon>Cacopsylla</taxon>
    </lineage>
</organism>
<protein>
    <submittedName>
        <fullName evidence="1">Uncharacterized protein</fullName>
    </submittedName>
</protein>
<proteinExistence type="predicted"/>
<dbReference type="EMBL" id="HBUF01629899">
    <property type="protein sequence ID" value="CAG6782979.1"/>
    <property type="molecule type" value="Transcribed_RNA"/>
</dbReference>
<reference evidence="1" key="1">
    <citation type="submission" date="2021-05" db="EMBL/GenBank/DDBJ databases">
        <authorList>
            <person name="Alioto T."/>
            <person name="Alioto T."/>
            <person name="Gomez Garrido J."/>
        </authorList>
    </citation>
    <scope>NUCLEOTIDE SEQUENCE</scope>
</reference>
<evidence type="ECO:0000313" key="1">
    <source>
        <dbReference type="EMBL" id="CAG6782978.1"/>
    </source>
</evidence>